<name>A0A1I8NNE5_STOCA</name>
<feature type="chain" id="PRO_5009325366" description="DUF4794 domain-containing protein" evidence="2">
    <location>
        <begin position="17"/>
        <end position="437"/>
    </location>
</feature>
<feature type="compositionally biased region" description="Low complexity" evidence="1">
    <location>
        <begin position="50"/>
        <end position="79"/>
    </location>
</feature>
<accession>A0A1I8NNE5</accession>
<sequence length="437" mass="48405">MRFWLLIMALIGAVAAYVGPSSAKPPPTLADTIISELLGEKLSIKDNEQSEASTTASSSSSSSTTAASTSTEQASSSTEAMKDPLQEIVSALPITLPPLLSELDMPKRRVITYDQRQEGQYNIRADLDNFMFLLIPAAPADNFNILDILGKSGARRTPHSSLKSNKKKYYPSSSTGNKQDGLKYRQSLKNADYLSKPNDHLGVASRAGDYIEGRTPYHMDISALDEEQVQPRLNPDRQVDVLPPSYPLAYQHLMKPYLEAESSIIQTLPPAEMANRHNSEPSQNSGFFRFARYIRGDNFLDSNRLGPHQYHPASSRRIAQIPMYRSEMSMGAAQLYPPLDVPQFKIASTARSFDETPSTSNEELESKQTLDGGDLIYENVFSPSVHLRPLEDDLDLELHNDGLIEGEAKALLSDGIERCAPGKRRDSYGVCREIQGY</sequence>
<dbReference type="KEGG" id="scac:106091447"/>
<evidence type="ECO:0008006" key="5">
    <source>
        <dbReference type="Google" id="ProtNLM"/>
    </source>
</evidence>
<gene>
    <name evidence="3" type="primary">106091447</name>
</gene>
<keyword evidence="4" id="KW-1185">Reference proteome</keyword>
<evidence type="ECO:0000256" key="1">
    <source>
        <dbReference type="SAM" id="MobiDB-lite"/>
    </source>
</evidence>
<feature type="compositionally biased region" description="Basic residues" evidence="1">
    <location>
        <begin position="154"/>
        <end position="169"/>
    </location>
</feature>
<feature type="region of interest" description="Disordered" evidence="1">
    <location>
        <begin position="46"/>
        <end position="80"/>
    </location>
</feature>
<reference evidence="3" key="1">
    <citation type="submission" date="2020-05" db="UniProtKB">
        <authorList>
            <consortium name="EnsemblMetazoa"/>
        </authorList>
    </citation>
    <scope>IDENTIFICATION</scope>
    <source>
        <strain evidence="3">USDA</strain>
    </source>
</reference>
<evidence type="ECO:0000256" key="2">
    <source>
        <dbReference type="SAM" id="SignalP"/>
    </source>
</evidence>
<protein>
    <recommendedName>
        <fullName evidence="5">DUF4794 domain-containing protein</fullName>
    </recommendedName>
</protein>
<proteinExistence type="predicted"/>
<evidence type="ECO:0000313" key="3">
    <source>
        <dbReference type="EnsemblMetazoa" id="SCAU000598-PA"/>
    </source>
</evidence>
<evidence type="ECO:0000313" key="4">
    <source>
        <dbReference type="Proteomes" id="UP000095300"/>
    </source>
</evidence>
<organism evidence="3 4">
    <name type="scientific">Stomoxys calcitrans</name>
    <name type="common">Stable fly</name>
    <name type="synonym">Conops calcitrans</name>
    <dbReference type="NCBI Taxonomy" id="35570"/>
    <lineage>
        <taxon>Eukaryota</taxon>
        <taxon>Metazoa</taxon>
        <taxon>Ecdysozoa</taxon>
        <taxon>Arthropoda</taxon>
        <taxon>Hexapoda</taxon>
        <taxon>Insecta</taxon>
        <taxon>Pterygota</taxon>
        <taxon>Neoptera</taxon>
        <taxon>Endopterygota</taxon>
        <taxon>Diptera</taxon>
        <taxon>Brachycera</taxon>
        <taxon>Muscomorpha</taxon>
        <taxon>Muscoidea</taxon>
        <taxon>Muscidae</taxon>
        <taxon>Stomoxys</taxon>
    </lineage>
</organism>
<dbReference type="OrthoDB" id="7686329at2759"/>
<keyword evidence="2" id="KW-0732">Signal</keyword>
<dbReference type="AlphaFoldDB" id="A0A1I8NNE5"/>
<dbReference type="VEuPathDB" id="VectorBase:SCAU000598"/>
<dbReference type="Proteomes" id="UP000095300">
    <property type="component" value="Unassembled WGS sequence"/>
</dbReference>
<feature type="signal peptide" evidence="2">
    <location>
        <begin position="1"/>
        <end position="16"/>
    </location>
</feature>
<feature type="region of interest" description="Disordered" evidence="1">
    <location>
        <begin position="154"/>
        <end position="181"/>
    </location>
</feature>
<dbReference type="EnsemblMetazoa" id="SCAU000598-RA">
    <property type="protein sequence ID" value="SCAU000598-PA"/>
    <property type="gene ID" value="SCAU000598"/>
</dbReference>